<name>A0A1C3NSP4_9ACTN</name>
<dbReference type="AlphaFoldDB" id="A0A1C3NSP4"/>
<evidence type="ECO:0000313" key="3">
    <source>
        <dbReference type="Proteomes" id="UP000199013"/>
    </source>
</evidence>
<organism evidence="2 3">
    <name type="scientific">Candidatus Protofrankia californiensis</name>
    <dbReference type="NCBI Taxonomy" id="1839754"/>
    <lineage>
        <taxon>Bacteria</taxon>
        <taxon>Bacillati</taxon>
        <taxon>Actinomycetota</taxon>
        <taxon>Actinomycetes</taxon>
        <taxon>Frankiales</taxon>
        <taxon>Frankiaceae</taxon>
        <taxon>Protofrankia</taxon>
    </lineage>
</organism>
<reference evidence="3" key="1">
    <citation type="submission" date="2016-02" db="EMBL/GenBank/DDBJ databases">
        <authorList>
            <person name="Wibberg D."/>
        </authorList>
    </citation>
    <scope>NUCLEOTIDE SEQUENCE [LARGE SCALE GENOMIC DNA]</scope>
</reference>
<keyword evidence="3" id="KW-1185">Reference proteome</keyword>
<protein>
    <submittedName>
        <fullName evidence="2">Uncharacterized protein</fullName>
    </submittedName>
</protein>
<evidence type="ECO:0000313" key="2">
    <source>
        <dbReference type="EMBL" id="SBW16962.1"/>
    </source>
</evidence>
<evidence type="ECO:0000256" key="1">
    <source>
        <dbReference type="SAM" id="MobiDB-lite"/>
    </source>
</evidence>
<proteinExistence type="predicted"/>
<feature type="region of interest" description="Disordered" evidence="1">
    <location>
        <begin position="121"/>
        <end position="150"/>
    </location>
</feature>
<accession>A0A1C3NSP4</accession>
<gene>
    <name evidence="2" type="ORF">FDG2_0003</name>
</gene>
<sequence>METTTRKKDIVYLRCRIRASDGHDAGQRWPGHPTDLYLPQRVLLEGILDFFADRVYGQDRRHLFDREIAEADKDARLQRQEKIIAIERSLDDLNQRRRRLLTILETTDDLDEALRQDINRRSAEITDEQETKRRDVADLRAHPPTQTGSDTELFDLLGTISRAELDHIPEELLRDLFDAYGLEITYDARVNLVTCTVRVDENSLPIIAGVTGAVQHIPSRATELGMVGVRSARHVEHPQPPWPLSLRIASTFALDVSGG</sequence>
<dbReference type="EMBL" id="FLUV01000001">
    <property type="protein sequence ID" value="SBW16962.1"/>
    <property type="molecule type" value="Genomic_DNA"/>
</dbReference>
<dbReference type="Proteomes" id="UP000199013">
    <property type="component" value="Unassembled WGS sequence"/>
</dbReference>
<feature type="compositionally biased region" description="Basic and acidic residues" evidence="1">
    <location>
        <begin position="121"/>
        <end position="141"/>
    </location>
</feature>